<dbReference type="Proteomes" id="UP000824890">
    <property type="component" value="Unassembled WGS sequence"/>
</dbReference>
<dbReference type="EMBL" id="JAGKQM010000010">
    <property type="protein sequence ID" value="KAH0905435.1"/>
    <property type="molecule type" value="Genomic_DNA"/>
</dbReference>
<comment type="caution">
    <text evidence="2">The sequence shown here is derived from an EMBL/GenBank/DDBJ whole genome shotgun (WGS) entry which is preliminary data.</text>
</comment>
<keyword evidence="1" id="KW-1133">Transmembrane helix</keyword>
<name>A0ABQ8BKT7_BRANA</name>
<keyword evidence="3" id="KW-1185">Reference proteome</keyword>
<protein>
    <submittedName>
        <fullName evidence="2">Uncharacterized protein</fullName>
    </submittedName>
</protein>
<sequence>MVEQHSSTSFNSSLFGLLLFLACLICGLYNSSFGHHRRKVIGAVILRRSERMRIKIVPKTNHRNQGIQKIPRTKSFSNKSLKDICTCSSVLFLSNPNIVECVYTTGTEIANRAKVNCIQNNWAVNVLECISRCMMINDQTYQRVQKGLGTRPFLLLSEKKFIALHQ</sequence>
<evidence type="ECO:0000256" key="1">
    <source>
        <dbReference type="SAM" id="Phobius"/>
    </source>
</evidence>
<reference evidence="2 3" key="1">
    <citation type="submission" date="2021-05" db="EMBL/GenBank/DDBJ databases">
        <title>Genome Assembly of Synthetic Allotetraploid Brassica napus Reveals Homoeologous Exchanges between Subgenomes.</title>
        <authorList>
            <person name="Davis J.T."/>
        </authorList>
    </citation>
    <scope>NUCLEOTIDE SEQUENCE [LARGE SCALE GENOMIC DNA]</scope>
    <source>
        <strain evidence="3">cv. Da-Ae</strain>
        <tissue evidence="2">Seedling</tissue>
    </source>
</reference>
<feature type="non-terminal residue" evidence="2">
    <location>
        <position position="166"/>
    </location>
</feature>
<accession>A0ABQ8BKT7</accession>
<evidence type="ECO:0000313" key="3">
    <source>
        <dbReference type="Proteomes" id="UP000824890"/>
    </source>
</evidence>
<feature type="transmembrane region" description="Helical" evidence="1">
    <location>
        <begin position="12"/>
        <end position="29"/>
    </location>
</feature>
<keyword evidence="1" id="KW-0812">Transmembrane</keyword>
<keyword evidence="1" id="KW-0472">Membrane</keyword>
<organism evidence="2 3">
    <name type="scientific">Brassica napus</name>
    <name type="common">Rape</name>
    <dbReference type="NCBI Taxonomy" id="3708"/>
    <lineage>
        <taxon>Eukaryota</taxon>
        <taxon>Viridiplantae</taxon>
        <taxon>Streptophyta</taxon>
        <taxon>Embryophyta</taxon>
        <taxon>Tracheophyta</taxon>
        <taxon>Spermatophyta</taxon>
        <taxon>Magnoliopsida</taxon>
        <taxon>eudicotyledons</taxon>
        <taxon>Gunneridae</taxon>
        <taxon>Pentapetalae</taxon>
        <taxon>rosids</taxon>
        <taxon>malvids</taxon>
        <taxon>Brassicales</taxon>
        <taxon>Brassicaceae</taxon>
        <taxon>Brassiceae</taxon>
        <taxon>Brassica</taxon>
    </lineage>
</organism>
<gene>
    <name evidence="2" type="ORF">HID58_037262</name>
</gene>
<evidence type="ECO:0000313" key="2">
    <source>
        <dbReference type="EMBL" id="KAH0905435.1"/>
    </source>
</evidence>
<proteinExistence type="predicted"/>